<reference evidence="1 2" key="1">
    <citation type="submission" date="2007-03" db="EMBL/GenBank/DDBJ databases">
        <authorList>
            <person name="Fulton L."/>
            <person name="Clifton S."/>
            <person name="Fulton B."/>
            <person name="Xu J."/>
            <person name="Minx P."/>
            <person name="Pepin K.H."/>
            <person name="Johnson M."/>
            <person name="Thiruvilangam P."/>
            <person name="Bhonagiri V."/>
            <person name="Nash W.E."/>
            <person name="Mardis E.R."/>
            <person name="Wilson R.K."/>
        </authorList>
    </citation>
    <scope>NUCLEOTIDE SEQUENCE [LARGE SCALE GENOMIC DNA]</scope>
    <source>
        <strain evidence="1 2">ATCC 27560</strain>
    </source>
</reference>
<gene>
    <name evidence="1" type="ORF">EUBVEN_01800</name>
</gene>
<dbReference type="HOGENOM" id="CLU_1822459_0_0_9"/>
<sequence>MLFRKHMPSAIYKMKLHPFGILHSDRHRTFICFCRTFGIRNIYDFILCTMHDAHPAGVVLNFCKGIHLHDIHCIATPQFHQSAAESIGNILRIKFCHHHFSGSGVIRDTQCRIKQAKFFYRKVVLCCHQSRHKTALTASHQ</sequence>
<dbReference type="Proteomes" id="UP000006000">
    <property type="component" value="Unassembled WGS sequence"/>
</dbReference>
<accession>A5Z7W1</accession>
<dbReference type="AlphaFoldDB" id="A5Z7W1"/>
<reference evidence="1 2" key="2">
    <citation type="submission" date="2007-04" db="EMBL/GenBank/DDBJ databases">
        <title>Draft genome sequence of Eubacterium ventriosum (ATCC 27560).</title>
        <authorList>
            <person name="Sudarsanam P."/>
            <person name="Ley R."/>
            <person name="Guruge J."/>
            <person name="Turnbaugh P.J."/>
            <person name="Mahowald M."/>
            <person name="Liep D."/>
            <person name="Gordon J."/>
        </authorList>
    </citation>
    <scope>NUCLEOTIDE SEQUENCE [LARGE SCALE GENOMIC DNA]</scope>
    <source>
        <strain evidence="1 2">ATCC 27560</strain>
    </source>
</reference>
<comment type="caution">
    <text evidence="1">The sequence shown here is derived from an EMBL/GenBank/DDBJ whole genome shotgun (WGS) entry which is preliminary data.</text>
</comment>
<organism evidence="1 2">
    <name type="scientific">Eubacterium ventriosum ATCC 27560</name>
    <dbReference type="NCBI Taxonomy" id="411463"/>
    <lineage>
        <taxon>Bacteria</taxon>
        <taxon>Bacillati</taxon>
        <taxon>Bacillota</taxon>
        <taxon>Clostridia</taxon>
        <taxon>Eubacteriales</taxon>
        <taxon>Eubacteriaceae</taxon>
        <taxon>Eubacterium</taxon>
    </lineage>
</organism>
<dbReference type="EMBL" id="AAVL02000035">
    <property type="protein sequence ID" value="EDM51017.1"/>
    <property type="molecule type" value="Genomic_DNA"/>
</dbReference>
<protein>
    <submittedName>
        <fullName evidence="1">Uncharacterized protein</fullName>
    </submittedName>
</protein>
<evidence type="ECO:0000313" key="2">
    <source>
        <dbReference type="Proteomes" id="UP000006000"/>
    </source>
</evidence>
<evidence type="ECO:0000313" key="1">
    <source>
        <dbReference type="EMBL" id="EDM51017.1"/>
    </source>
</evidence>
<name>A5Z7W1_9FIRM</name>
<proteinExistence type="predicted"/>